<protein>
    <submittedName>
        <fullName evidence="5">Regulatory GntR family protein</fullName>
    </submittedName>
</protein>
<gene>
    <name evidence="5" type="ORF">EV385_4390</name>
</gene>
<dbReference type="Gene3D" id="1.10.10.10">
    <property type="entry name" value="Winged helix-like DNA-binding domain superfamily/Winged helix DNA-binding domain"/>
    <property type="match status" value="1"/>
</dbReference>
<dbReference type="SMART" id="SM00345">
    <property type="entry name" value="HTH_GNTR"/>
    <property type="match status" value="1"/>
</dbReference>
<reference evidence="5 6" key="1">
    <citation type="submission" date="2019-02" db="EMBL/GenBank/DDBJ databases">
        <title>Sequencing the genomes of 1000 actinobacteria strains.</title>
        <authorList>
            <person name="Klenk H.-P."/>
        </authorList>
    </citation>
    <scope>NUCLEOTIDE SEQUENCE [LARGE SCALE GENOMIC DNA]</scope>
    <source>
        <strain evidence="5 6">DSM 45162</strain>
    </source>
</reference>
<dbReference type="InterPro" id="IPR036390">
    <property type="entry name" value="WH_DNA-bd_sf"/>
</dbReference>
<dbReference type="Proteomes" id="UP000292564">
    <property type="component" value="Unassembled WGS sequence"/>
</dbReference>
<keyword evidence="2" id="KW-0238">DNA-binding</keyword>
<evidence type="ECO:0000256" key="1">
    <source>
        <dbReference type="ARBA" id="ARBA00023015"/>
    </source>
</evidence>
<organism evidence="5 6">
    <name type="scientific">Krasilnikovia cinnamomea</name>
    <dbReference type="NCBI Taxonomy" id="349313"/>
    <lineage>
        <taxon>Bacteria</taxon>
        <taxon>Bacillati</taxon>
        <taxon>Actinomycetota</taxon>
        <taxon>Actinomycetes</taxon>
        <taxon>Micromonosporales</taxon>
        <taxon>Micromonosporaceae</taxon>
        <taxon>Krasilnikovia</taxon>
    </lineage>
</organism>
<dbReference type="CDD" id="cd07377">
    <property type="entry name" value="WHTH_GntR"/>
    <property type="match status" value="1"/>
</dbReference>
<dbReference type="OrthoDB" id="198115at2"/>
<dbReference type="PANTHER" id="PTHR44846">
    <property type="entry name" value="MANNOSYL-D-GLYCERATE TRANSPORT/METABOLISM SYSTEM REPRESSOR MNGR-RELATED"/>
    <property type="match status" value="1"/>
</dbReference>
<evidence type="ECO:0000256" key="3">
    <source>
        <dbReference type="ARBA" id="ARBA00023163"/>
    </source>
</evidence>
<dbReference type="EMBL" id="SHKY01000001">
    <property type="protein sequence ID" value="RZU52524.1"/>
    <property type="molecule type" value="Genomic_DNA"/>
</dbReference>
<dbReference type="SUPFAM" id="SSF46785">
    <property type="entry name" value="Winged helix' DNA-binding domain"/>
    <property type="match status" value="1"/>
</dbReference>
<dbReference type="InterPro" id="IPR036388">
    <property type="entry name" value="WH-like_DNA-bd_sf"/>
</dbReference>
<dbReference type="GO" id="GO:0003700">
    <property type="term" value="F:DNA-binding transcription factor activity"/>
    <property type="evidence" value="ECO:0007669"/>
    <property type="project" value="InterPro"/>
</dbReference>
<dbReference type="Pfam" id="PF13671">
    <property type="entry name" value="AAA_33"/>
    <property type="match status" value="1"/>
</dbReference>
<dbReference type="InterPro" id="IPR027417">
    <property type="entry name" value="P-loop_NTPase"/>
</dbReference>
<evidence type="ECO:0000313" key="5">
    <source>
        <dbReference type="EMBL" id="RZU52524.1"/>
    </source>
</evidence>
<evidence type="ECO:0000313" key="6">
    <source>
        <dbReference type="Proteomes" id="UP000292564"/>
    </source>
</evidence>
<dbReference type="GO" id="GO:0045892">
    <property type="term" value="P:negative regulation of DNA-templated transcription"/>
    <property type="evidence" value="ECO:0007669"/>
    <property type="project" value="TreeGrafter"/>
</dbReference>
<name>A0A4Q7ZP81_9ACTN</name>
<dbReference type="InterPro" id="IPR000524">
    <property type="entry name" value="Tscrpt_reg_HTH_GntR"/>
</dbReference>
<keyword evidence="1" id="KW-0805">Transcription regulation</keyword>
<sequence>MTSPRQPLNRSEALHQQVARNIRNEIEAGILKDGQALPSTRELAGQWDVSVFTISEAMKVLMEEGLVISQSRSRRTVRAPTQPIQRAEFRSSQPHVIMVGGFAGSGKTELGRILARQTGWPILDKDTLTRPVVEAALELLGLSPNDRESDTYVNTVRPGEYEALIAATHENLECGNSAIVTAPFIREFGDAAWISRTIAQFSASHASTTLVWMYCDEPTMRSYIRKRGAARDAAKLADWSGYISSVGLDFRPVAPFHLVDNSASSAPLQEQAQDLLKSVLATEADG</sequence>
<evidence type="ECO:0000256" key="2">
    <source>
        <dbReference type="ARBA" id="ARBA00023125"/>
    </source>
</evidence>
<keyword evidence="6" id="KW-1185">Reference proteome</keyword>
<proteinExistence type="predicted"/>
<evidence type="ECO:0000259" key="4">
    <source>
        <dbReference type="PROSITE" id="PS50949"/>
    </source>
</evidence>
<dbReference type="GO" id="GO:0003677">
    <property type="term" value="F:DNA binding"/>
    <property type="evidence" value="ECO:0007669"/>
    <property type="project" value="UniProtKB-KW"/>
</dbReference>
<dbReference type="PROSITE" id="PS50949">
    <property type="entry name" value="HTH_GNTR"/>
    <property type="match status" value="1"/>
</dbReference>
<dbReference type="Gene3D" id="3.40.50.300">
    <property type="entry name" value="P-loop containing nucleotide triphosphate hydrolases"/>
    <property type="match status" value="1"/>
</dbReference>
<dbReference type="AlphaFoldDB" id="A0A4Q7ZP81"/>
<dbReference type="PANTHER" id="PTHR44846:SF1">
    <property type="entry name" value="MANNOSYL-D-GLYCERATE TRANSPORT_METABOLISM SYSTEM REPRESSOR MNGR-RELATED"/>
    <property type="match status" value="1"/>
</dbReference>
<dbReference type="Pfam" id="PF00392">
    <property type="entry name" value="GntR"/>
    <property type="match status" value="1"/>
</dbReference>
<dbReference type="SUPFAM" id="SSF52540">
    <property type="entry name" value="P-loop containing nucleoside triphosphate hydrolases"/>
    <property type="match status" value="1"/>
</dbReference>
<accession>A0A4Q7ZP81</accession>
<feature type="domain" description="HTH gntR-type" evidence="4">
    <location>
        <begin position="12"/>
        <end position="80"/>
    </location>
</feature>
<comment type="caution">
    <text evidence="5">The sequence shown here is derived from an EMBL/GenBank/DDBJ whole genome shotgun (WGS) entry which is preliminary data.</text>
</comment>
<keyword evidence="3" id="KW-0804">Transcription</keyword>
<dbReference type="RefSeq" id="WP_130511125.1">
    <property type="nucleotide sequence ID" value="NZ_SHKY01000001.1"/>
</dbReference>
<dbReference type="InterPro" id="IPR050679">
    <property type="entry name" value="Bact_HTH_transcr_reg"/>
</dbReference>